<feature type="domain" description="YqaJ viral recombinase" evidence="2">
    <location>
        <begin position="169"/>
        <end position="317"/>
    </location>
</feature>
<dbReference type="PANTHER" id="PTHR46609:SF8">
    <property type="entry name" value="YQAJ VIRAL RECOMBINASE DOMAIN-CONTAINING PROTEIN"/>
    <property type="match status" value="1"/>
</dbReference>
<sequence>MTEVPSALACTSMPQQWHKPRGSKISPEPLSAMVFSKPKQTPRKKRPIHSIMPKMRIPDIGAMEVKKLKTDSAAVGTPLSYLLQEEVQLIETTLGGVQMGSMLPYQLKNYKSFPTIVHGACGNTTFPLDTDVPLINSKFQQLNEAFNMTQDDAEKLERLTVDQSGNALWYKERKKRVTASQFARICKRKKEITDTFVSSIFESKNFTTEATSYGKCNENIAKQKYMEKFHNVHIHDCGLVVNPRFSFLAASPDGKVCIEGQTGVLEIKCPFSARDLLIAEAVNLPKFCLEILGDSYTLKKNHDYYFQIQGQLMVTGVSFCTFVVYTRKDLFVEKITKNVDFITEMFDKLANFYLQYRPRILNNIPAA</sequence>
<dbReference type="InterPro" id="IPR019080">
    <property type="entry name" value="YqaJ_viral_recombinase"/>
</dbReference>
<dbReference type="Gene3D" id="3.90.320.10">
    <property type="match status" value="1"/>
</dbReference>
<dbReference type="AlphaFoldDB" id="A0A8W8LLJ2"/>
<evidence type="ECO:0000259" key="2">
    <source>
        <dbReference type="Pfam" id="PF09588"/>
    </source>
</evidence>
<proteinExistence type="predicted"/>
<dbReference type="InterPro" id="IPR051703">
    <property type="entry name" value="NF-kappa-B_Signaling_Reg"/>
</dbReference>
<dbReference type="Proteomes" id="UP000005408">
    <property type="component" value="Unassembled WGS sequence"/>
</dbReference>
<dbReference type="SUPFAM" id="SSF52980">
    <property type="entry name" value="Restriction endonuclease-like"/>
    <property type="match status" value="1"/>
</dbReference>
<dbReference type="CDD" id="cd22343">
    <property type="entry name" value="PDDEXK_lambda_exonuclease-like"/>
    <property type="match status" value="1"/>
</dbReference>
<dbReference type="Pfam" id="PF09588">
    <property type="entry name" value="YqaJ"/>
    <property type="match status" value="1"/>
</dbReference>
<dbReference type="InterPro" id="IPR011604">
    <property type="entry name" value="PDDEXK-like_dom_sf"/>
</dbReference>
<accession>A0A8W8LLJ2</accession>
<evidence type="ECO:0000313" key="3">
    <source>
        <dbReference type="EnsemblMetazoa" id="G28570.1:cds"/>
    </source>
</evidence>
<organism evidence="3 4">
    <name type="scientific">Magallana gigas</name>
    <name type="common">Pacific oyster</name>
    <name type="synonym">Crassostrea gigas</name>
    <dbReference type="NCBI Taxonomy" id="29159"/>
    <lineage>
        <taxon>Eukaryota</taxon>
        <taxon>Metazoa</taxon>
        <taxon>Spiralia</taxon>
        <taxon>Lophotrochozoa</taxon>
        <taxon>Mollusca</taxon>
        <taxon>Bivalvia</taxon>
        <taxon>Autobranchia</taxon>
        <taxon>Pteriomorphia</taxon>
        <taxon>Ostreida</taxon>
        <taxon>Ostreoidea</taxon>
        <taxon>Ostreidae</taxon>
        <taxon>Magallana</taxon>
    </lineage>
</organism>
<evidence type="ECO:0000256" key="1">
    <source>
        <dbReference type="SAM" id="MobiDB-lite"/>
    </source>
</evidence>
<dbReference type="PANTHER" id="PTHR46609">
    <property type="entry name" value="EXONUCLEASE, PHAGE-TYPE/RECB, C-TERMINAL DOMAIN-CONTAINING PROTEIN"/>
    <property type="match status" value="1"/>
</dbReference>
<protein>
    <recommendedName>
        <fullName evidence="2">YqaJ viral recombinase domain-containing protein</fullName>
    </recommendedName>
</protein>
<evidence type="ECO:0000313" key="4">
    <source>
        <dbReference type="Proteomes" id="UP000005408"/>
    </source>
</evidence>
<keyword evidence="4" id="KW-1185">Reference proteome</keyword>
<dbReference type="InterPro" id="IPR011335">
    <property type="entry name" value="Restrct_endonuc-II-like"/>
</dbReference>
<name>A0A8W8LLJ2_MAGGI</name>
<feature type="region of interest" description="Disordered" evidence="1">
    <location>
        <begin position="1"/>
        <end position="29"/>
    </location>
</feature>
<dbReference type="GO" id="GO:0006281">
    <property type="term" value="P:DNA repair"/>
    <property type="evidence" value="ECO:0007669"/>
    <property type="project" value="UniProtKB-ARBA"/>
</dbReference>
<reference evidence="3" key="1">
    <citation type="submission" date="2022-08" db="UniProtKB">
        <authorList>
            <consortium name="EnsemblMetazoa"/>
        </authorList>
    </citation>
    <scope>IDENTIFICATION</scope>
    <source>
        <strain evidence="3">05x7-T-G4-1.051#20</strain>
    </source>
</reference>
<dbReference type="EnsemblMetazoa" id="G28570.1">
    <property type="protein sequence ID" value="G28570.1:cds"/>
    <property type="gene ID" value="G28570"/>
</dbReference>